<accession>A0ACC2ASR4</accession>
<comment type="caution">
    <text evidence="1">The sequence shown here is derived from an EMBL/GenBank/DDBJ whole genome shotgun (WGS) entry which is preliminary data.</text>
</comment>
<organism evidence="1 2">
    <name type="scientific">Diphasiastrum complanatum</name>
    <name type="common">Issler's clubmoss</name>
    <name type="synonym">Lycopodium complanatum</name>
    <dbReference type="NCBI Taxonomy" id="34168"/>
    <lineage>
        <taxon>Eukaryota</taxon>
        <taxon>Viridiplantae</taxon>
        <taxon>Streptophyta</taxon>
        <taxon>Embryophyta</taxon>
        <taxon>Tracheophyta</taxon>
        <taxon>Lycopodiopsida</taxon>
        <taxon>Lycopodiales</taxon>
        <taxon>Lycopodiaceae</taxon>
        <taxon>Lycopodioideae</taxon>
        <taxon>Diphasiastrum</taxon>
    </lineage>
</organism>
<evidence type="ECO:0000313" key="1">
    <source>
        <dbReference type="EMBL" id="KAJ7520585.1"/>
    </source>
</evidence>
<proteinExistence type="predicted"/>
<dbReference type="EMBL" id="CM055110">
    <property type="protein sequence ID" value="KAJ7520585.1"/>
    <property type="molecule type" value="Genomic_DNA"/>
</dbReference>
<sequence length="505" mass="56921">MANSSFAISHHFNFGVWKFLLSIFYLDDSPIVASSVALKETIETFWRAQLSVFIMLVLKSLHLPLRTLGAFVETFLNIINANGGLSKILYMIFTASASGIIWPKRGSKDYFSTIGHLDWRTQLDTTIGTQHSGKEIGVITHNPSSENTKSASEPVSMAELCIMSSKLAYENAEIVKAVVKELWNMNFIAQYDCWNESQRANATRVFLATDKKHDVEVIVVAFRGTEPFNTFDWITDIDFSWHKLKNLGRVHVGFLEALGLGSRNNLATFAELQRRLLEPAASRGPSISGMSENIRSTKRLAYDVVTEKLKELIQTHKNAKIYITGHSLGGALACLYSALLYHAKESTLADRIGGVYTFGQPRVGDDKFVKFYNEKLTQPQNRYFRVVYNSDLVPRVPFDDAVSRFKHAGKCRYFDCNYTGQILGEVPNKNYISIFYNLPMTLSAIWELIYNTLLLPLLHGDEYYESKTSTLFRTLGVLFPGIGSHSPVNYVNSVRLGTASSQVFW</sequence>
<reference evidence="2" key="1">
    <citation type="journal article" date="2024" name="Proc. Natl. Acad. Sci. U.S.A.">
        <title>Extraordinary preservation of gene collinearity over three hundred million years revealed in homosporous lycophytes.</title>
        <authorList>
            <person name="Li C."/>
            <person name="Wickell D."/>
            <person name="Kuo L.Y."/>
            <person name="Chen X."/>
            <person name="Nie B."/>
            <person name="Liao X."/>
            <person name="Peng D."/>
            <person name="Ji J."/>
            <person name="Jenkins J."/>
            <person name="Williams M."/>
            <person name="Shu S."/>
            <person name="Plott C."/>
            <person name="Barry K."/>
            <person name="Rajasekar S."/>
            <person name="Grimwood J."/>
            <person name="Han X."/>
            <person name="Sun S."/>
            <person name="Hou Z."/>
            <person name="He W."/>
            <person name="Dai G."/>
            <person name="Sun C."/>
            <person name="Schmutz J."/>
            <person name="Leebens-Mack J.H."/>
            <person name="Li F.W."/>
            <person name="Wang L."/>
        </authorList>
    </citation>
    <scope>NUCLEOTIDE SEQUENCE [LARGE SCALE GENOMIC DNA]</scope>
    <source>
        <strain evidence="2">cv. PW_Plant_1</strain>
    </source>
</reference>
<dbReference type="Proteomes" id="UP001162992">
    <property type="component" value="Chromosome 19"/>
</dbReference>
<evidence type="ECO:0000313" key="2">
    <source>
        <dbReference type="Proteomes" id="UP001162992"/>
    </source>
</evidence>
<gene>
    <name evidence="1" type="ORF">O6H91_19G011900</name>
</gene>
<name>A0ACC2ASR4_DIPCM</name>
<protein>
    <submittedName>
        <fullName evidence="1">Uncharacterized protein</fullName>
    </submittedName>
</protein>
<keyword evidence="2" id="KW-1185">Reference proteome</keyword>